<organism evidence="1 2">
    <name type="scientific">Malus baccata</name>
    <name type="common">Siberian crab apple</name>
    <name type="synonym">Pyrus baccata</name>
    <dbReference type="NCBI Taxonomy" id="106549"/>
    <lineage>
        <taxon>Eukaryota</taxon>
        <taxon>Viridiplantae</taxon>
        <taxon>Streptophyta</taxon>
        <taxon>Embryophyta</taxon>
        <taxon>Tracheophyta</taxon>
        <taxon>Spermatophyta</taxon>
        <taxon>Magnoliopsida</taxon>
        <taxon>eudicotyledons</taxon>
        <taxon>Gunneridae</taxon>
        <taxon>Pentapetalae</taxon>
        <taxon>rosids</taxon>
        <taxon>fabids</taxon>
        <taxon>Rosales</taxon>
        <taxon>Rosaceae</taxon>
        <taxon>Amygdaloideae</taxon>
        <taxon>Maleae</taxon>
        <taxon>Malus</taxon>
    </lineage>
</organism>
<name>A0A540LW18_MALBA</name>
<comment type="caution">
    <text evidence="1">The sequence shown here is derived from an EMBL/GenBank/DDBJ whole genome shotgun (WGS) entry which is preliminary data.</text>
</comment>
<reference evidence="1 2" key="1">
    <citation type="journal article" date="2019" name="G3 (Bethesda)">
        <title>Sequencing of a Wild Apple (Malus baccata) Genome Unravels the Differences Between Cultivated and Wild Apple Species Regarding Disease Resistance and Cold Tolerance.</title>
        <authorList>
            <person name="Chen X."/>
        </authorList>
    </citation>
    <scope>NUCLEOTIDE SEQUENCE [LARGE SCALE GENOMIC DNA]</scope>
    <source>
        <strain evidence="2">cv. Shandingzi</strain>
        <tissue evidence="1">Leaves</tissue>
    </source>
</reference>
<sequence>MPFQDYLRFGARFPGVGFRSVLQVGWIPPRQLSFGEWAWSGSFACTSRCGSARLVCGCRRPTVRKL</sequence>
<keyword evidence="2" id="KW-1185">Reference proteome</keyword>
<protein>
    <submittedName>
        <fullName evidence="1">Uncharacterized protein</fullName>
    </submittedName>
</protein>
<accession>A0A540LW18</accession>
<evidence type="ECO:0000313" key="2">
    <source>
        <dbReference type="Proteomes" id="UP000315295"/>
    </source>
</evidence>
<evidence type="ECO:0000313" key="1">
    <source>
        <dbReference type="EMBL" id="TQD90697.1"/>
    </source>
</evidence>
<dbReference type="AlphaFoldDB" id="A0A540LW18"/>
<dbReference type="Proteomes" id="UP000315295">
    <property type="component" value="Unassembled WGS sequence"/>
</dbReference>
<dbReference type="EMBL" id="VIEB01000445">
    <property type="protein sequence ID" value="TQD90697.1"/>
    <property type="molecule type" value="Genomic_DNA"/>
</dbReference>
<gene>
    <name evidence="1" type="ORF">C1H46_023750</name>
</gene>
<proteinExistence type="predicted"/>